<reference evidence="1 2" key="1">
    <citation type="journal article" date="2018" name="Nat. Ecol. Evol.">
        <title>Shark genomes provide insights into elasmobranch evolution and the origin of vertebrates.</title>
        <authorList>
            <person name="Hara Y"/>
            <person name="Yamaguchi K"/>
            <person name="Onimaru K"/>
            <person name="Kadota M"/>
            <person name="Koyanagi M"/>
            <person name="Keeley SD"/>
            <person name="Tatsumi K"/>
            <person name="Tanaka K"/>
            <person name="Motone F"/>
            <person name="Kageyama Y"/>
            <person name="Nozu R"/>
            <person name="Adachi N"/>
            <person name="Nishimura O"/>
            <person name="Nakagawa R"/>
            <person name="Tanegashima C"/>
            <person name="Kiyatake I"/>
            <person name="Matsumoto R"/>
            <person name="Murakumo K"/>
            <person name="Nishida K"/>
            <person name="Terakita A"/>
            <person name="Kuratani S"/>
            <person name="Sato K"/>
            <person name="Hyodo S Kuraku.S."/>
        </authorList>
    </citation>
    <scope>NUCLEOTIDE SEQUENCE [LARGE SCALE GENOMIC DNA]</scope>
</reference>
<name>A0A401TFJ8_CHIPU</name>
<accession>A0A401TFJ8</accession>
<sequence length="59" mass="6970">MDCFTSFDDHWLEKSKLLQHFNKQGKHHQNCYHLKTIEFHDELECSFRLRSSAAGDTAS</sequence>
<organism evidence="1 2">
    <name type="scientific">Chiloscyllium punctatum</name>
    <name type="common">Brownbanded bambooshark</name>
    <name type="synonym">Hemiscyllium punctatum</name>
    <dbReference type="NCBI Taxonomy" id="137246"/>
    <lineage>
        <taxon>Eukaryota</taxon>
        <taxon>Metazoa</taxon>
        <taxon>Chordata</taxon>
        <taxon>Craniata</taxon>
        <taxon>Vertebrata</taxon>
        <taxon>Chondrichthyes</taxon>
        <taxon>Elasmobranchii</taxon>
        <taxon>Galeomorphii</taxon>
        <taxon>Galeoidea</taxon>
        <taxon>Orectolobiformes</taxon>
        <taxon>Hemiscylliidae</taxon>
        <taxon>Chiloscyllium</taxon>
    </lineage>
</organism>
<dbReference type="Proteomes" id="UP000287033">
    <property type="component" value="Unassembled WGS sequence"/>
</dbReference>
<evidence type="ECO:0000313" key="1">
    <source>
        <dbReference type="EMBL" id="GCC41395.1"/>
    </source>
</evidence>
<dbReference type="AlphaFoldDB" id="A0A401TFJ8"/>
<evidence type="ECO:0000313" key="2">
    <source>
        <dbReference type="Proteomes" id="UP000287033"/>
    </source>
</evidence>
<protein>
    <submittedName>
        <fullName evidence="1">Uncharacterized protein</fullName>
    </submittedName>
</protein>
<comment type="caution">
    <text evidence="1">The sequence shown here is derived from an EMBL/GenBank/DDBJ whole genome shotgun (WGS) entry which is preliminary data.</text>
</comment>
<feature type="non-terminal residue" evidence="1">
    <location>
        <position position="59"/>
    </location>
</feature>
<dbReference type="EMBL" id="BEZZ01059960">
    <property type="protein sequence ID" value="GCC41395.1"/>
    <property type="molecule type" value="Genomic_DNA"/>
</dbReference>
<proteinExistence type="predicted"/>
<gene>
    <name evidence="1" type="ORF">chiPu_0025507</name>
</gene>
<keyword evidence="2" id="KW-1185">Reference proteome</keyword>